<organism evidence="2 3">
    <name type="scientific">Aromia moschata</name>
    <dbReference type="NCBI Taxonomy" id="1265417"/>
    <lineage>
        <taxon>Eukaryota</taxon>
        <taxon>Metazoa</taxon>
        <taxon>Ecdysozoa</taxon>
        <taxon>Arthropoda</taxon>
        <taxon>Hexapoda</taxon>
        <taxon>Insecta</taxon>
        <taxon>Pterygota</taxon>
        <taxon>Neoptera</taxon>
        <taxon>Endopterygota</taxon>
        <taxon>Coleoptera</taxon>
        <taxon>Polyphaga</taxon>
        <taxon>Cucujiformia</taxon>
        <taxon>Chrysomeloidea</taxon>
        <taxon>Cerambycidae</taxon>
        <taxon>Cerambycinae</taxon>
        <taxon>Callichromatini</taxon>
        <taxon>Aromia</taxon>
    </lineage>
</organism>
<evidence type="ECO:0000313" key="3">
    <source>
        <dbReference type="Proteomes" id="UP001162162"/>
    </source>
</evidence>
<proteinExistence type="predicted"/>
<keyword evidence="3" id="KW-1185">Reference proteome</keyword>
<dbReference type="EMBL" id="JAPWTK010000073">
    <property type="protein sequence ID" value="KAJ8952117.1"/>
    <property type="molecule type" value="Genomic_DNA"/>
</dbReference>
<dbReference type="Proteomes" id="UP001162162">
    <property type="component" value="Unassembled WGS sequence"/>
</dbReference>
<evidence type="ECO:0000256" key="1">
    <source>
        <dbReference type="SAM" id="MobiDB-lite"/>
    </source>
</evidence>
<accession>A0AAV8YN99</accession>
<reference evidence="2" key="1">
    <citation type="journal article" date="2023" name="Insect Mol. Biol.">
        <title>Genome sequencing provides insights into the evolution of gene families encoding plant cell wall-degrading enzymes in longhorned beetles.</title>
        <authorList>
            <person name="Shin N.R."/>
            <person name="Okamura Y."/>
            <person name="Kirsch R."/>
            <person name="Pauchet Y."/>
        </authorList>
    </citation>
    <scope>NUCLEOTIDE SEQUENCE</scope>
    <source>
        <strain evidence="2">AMC_N1</strain>
    </source>
</reference>
<evidence type="ECO:0000313" key="2">
    <source>
        <dbReference type="EMBL" id="KAJ8952117.1"/>
    </source>
</evidence>
<feature type="compositionally biased region" description="Basic and acidic residues" evidence="1">
    <location>
        <begin position="15"/>
        <end position="24"/>
    </location>
</feature>
<name>A0AAV8YN99_9CUCU</name>
<dbReference type="AlphaFoldDB" id="A0AAV8YN99"/>
<gene>
    <name evidence="2" type="ORF">NQ318_018452</name>
</gene>
<protein>
    <submittedName>
        <fullName evidence="2">Uncharacterized protein</fullName>
    </submittedName>
</protein>
<feature type="region of interest" description="Disordered" evidence="1">
    <location>
        <begin position="1"/>
        <end position="55"/>
    </location>
</feature>
<sequence>MDQTTMGLAISKEASPARDADRADSVISSKLHGRQASIRQSTIKAKAKQPMPDPNELERRFTKVLLANQPVG</sequence>
<comment type="caution">
    <text evidence="2">The sequence shown here is derived from an EMBL/GenBank/DDBJ whole genome shotgun (WGS) entry which is preliminary data.</text>
</comment>